<dbReference type="EMBL" id="SDHZ01000001">
    <property type="protein sequence ID" value="RXK86987.1"/>
    <property type="molecule type" value="Genomic_DNA"/>
</dbReference>
<accession>A0A4Q1DC13</accession>
<keyword evidence="3" id="KW-1185">Reference proteome</keyword>
<dbReference type="AlphaFoldDB" id="A0A4Q1DC13"/>
<proteinExistence type="predicted"/>
<protein>
    <submittedName>
        <fullName evidence="2">TerB family tellurite resistance protein</fullName>
    </submittedName>
</protein>
<gene>
    <name evidence="2" type="ORF">ESB13_09450</name>
</gene>
<evidence type="ECO:0000313" key="3">
    <source>
        <dbReference type="Proteomes" id="UP000290545"/>
    </source>
</evidence>
<name>A0A4Q1DC13_9BACT</name>
<feature type="chain" id="PRO_5020815609" evidence="1">
    <location>
        <begin position="20"/>
        <end position="208"/>
    </location>
</feature>
<comment type="caution">
    <text evidence="2">The sequence shown here is derived from an EMBL/GenBank/DDBJ whole genome shotgun (WGS) entry which is preliminary data.</text>
</comment>
<dbReference type="RefSeq" id="WP_129002736.1">
    <property type="nucleotide sequence ID" value="NZ_SDHZ01000001.1"/>
</dbReference>
<sequence length="208" mass="23867">MRKWLLMMLMVCGLGTVRAQSFEIQQLILNVEKLAQMKGILSDMKKGYDIVAGGYNTVKNLSQGNFDLHKAFLDGLMAVSPTVRKYHKVAEIISIQLTIISEYKKAAGTFRVSDLFNDNELSYIDRVYDNLFQQSLKNLDDLATIITDNQLRMSDDERLEAIDQIHDDIQDKLLFLRHFNSRTKVLAVQRAGQQQETKVLKQLHDVTE</sequence>
<dbReference type="Proteomes" id="UP000290545">
    <property type="component" value="Unassembled WGS sequence"/>
</dbReference>
<reference evidence="2 3" key="1">
    <citation type="submission" date="2019-01" db="EMBL/GenBank/DDBJ databases">
        <title>Filimonas sp. strain TTM-71.</title>
        <authorList>
            <person name="Chen W.-M."/>
        </authorList>
    </citation>
    <scope>NUCLEOTIDE SEQUENCE [LARGE SCALE GENOMIC DNA]</scope>
    <source>
        <strain evidence="2 3">TTM-71</strain>
    </source>
</reference>
<feature type="signal peptide" evidence="1">
    <location>
        <begin position="1"/>
        <end position="19"/>
    </location>
</feature>
<evidence type="ECO:0000256" key="1">
    <source>
        <dbReference type="SAM" id="SignalP"/>
    </source>
</evidence>
<dbReference type="OrthoDB" id="826958at2"/>
<organism evidence="2 3">
    <name type="scientific">Filimonas effusa</name>
    <dbReference type="NCBI Taxonomy" id="2508721"/>
    <lineage>
        <taxon>Bacteria</taxon>
        <taxon>Pseudomonadati</taxon>
        <taxon>Bacteroidota</taxon>
        <taxon>Chitinophagia</taxon>
        <taxon>Chitinophagales</taxon>
        <taxon>Chitinophagaceae</taxon>
        <taxon>Filimonas</taxon>
    </lineage>
</organism>
<keyword evidence="1" id="KW-0732">Signal</keyword>
<evidence type="ECO:0000313" key="2">
    <source>
        <dbReference type="EMBL" id="RXK86987.1"/>
    </source>
</evidence>